<keyword evidence="1" id="KW-0802">TPR repeat</keyword>
<dbReference type="SMART" id="SM00028">
    <property type="entry name" value="TPR"/>
    <property type="match status" value="4"/>
</dbReference>
<sequence length="439" mass="52727">MKKLSLSIILLFITVSIFSQGIIDFFSNSLDSLEFYVEKNDTIKSLKFFNILKELDSTRYEPYYFTGYLYYQNKNYNRALDYLKIAASYNEKEDVLYLFNRSLFETDDKNFLDKINYSLKIYPLSLKLNKLKLFYFEKTKQYDSIFSSAQKILSFEDKDVDALFSLAKYYYRLQNYYLSENYITEALKIENSNKNYLFWAGKIFSKSKKYDQSNFYFKKLIDSEYDFYSLNGIIDNYLSKNTIDSFEIFCNMALNKYPDSILTVKKFFNLYLKTKNFSVIFKIDTILEKNKIFDEELFENIGREFFIVDSLNLSKKYYDRLIEKNKNYFSKESVQNYILLNELEKSENIISNMVLKNLSDSTFFLKFKGIIKYKKDENDSAEFYFEKLYSLNDKDTTNIKYLASIFNRNKKFLKLSDLIESIKDSYPDLYERLKSKYIQ</sequence>
<dbReference type="EMBL" id="DSTT01000001">
    <property type="protein sequence ID" value="HFK23236.1"/>
    <property type="molecule type" value="Genomic_DNA"/>
</dbReference>
<feature type="repeat" description="TPR" evidence="1">
    <location>
        <begin position="60"/>
        <end position="93"/>
    </location>
</feature>
<comment type="caution">
    <text evidence="2">The sequence shown here is derived from an EMBL/GenBank/DDBJ whole genome shotgun (WGS) entry which is preliminary data.</text>
</comment>
<dbReference type="PROSITE" id="PS50005">
    <property type="entry name" value="TPR"/>
    <property type="match status" value="1"/>
</dbReference>
<accession>A0A7C3J5F1</accession>
<protein>
    <recommendedName>
        <fullName evidence="3">Tetratricopeptide repeat protein</fullName>
    </recommendedName>
</protein>
<dbReference type="Gene3D" id="1.25.40.10">
    <property type="entry name" value="Tetratricopeptide repeat domain"/>
    <property type="match status" value="2"/>
</dbReference>
<name>A0A7C3J5F1_UNCW3</name>
<evidence type="ECO:0000256" key="1">
    <source>
        <dbReference type="PROSITE-ProRule" id="PRU00339"/>
    </source>
</evidence>
<dbReference type="AlphaFoldDB" id="A0A7C3J5F1"/>
<dbReference type="InterPro" id="IPR011990">
    <property type="entry name" value="TPR-like_helical_dom_sf"/>
</dbReference>
<organism evidence="2">
    <name type="scientific">candidate division WOR-3 bacterium</name>
    <dbReference type="NCBI Taxonomy" id="2052148"/>
    <lineage>
        <taxon>Bacteria</taxon>
        <taxon>Bacteria division WOR-3</taxon>
    </lineage>
</organism>
<reference evidence="2" key="1">
    <citation type="journal article" date="2020" name="mSystems">
        <title>Genome- and Community-Level Interaction Insights into Carbon Utilization and Element Cycling Functions of Hydrothermarchaeota in Hydrothermal Sediment.</title>
        <authorList>
            <person name="Zhou Z."/>
            <person name="Liu Y."/>
            <person name="Xu W."/>
            <person name="Pan J."/>
            <person name="Luo Z.H."/>
            <person name="Li M."/>
        </authorList>
    </citation>
    <scope>NUCLEOTIDE SEQUENCE [LARGE SCALE GENOMIC DNA]</scope>
    <source>
        <strain evidence="2">SpSt-464</strain>
    </source>
</reference>
<evidence type="ECO:0000313" key="2">
    <source>
        <dbReference type="EMBL" id="HFK23236.1"/>
    </source>
</evidence>
<proteinExistence type="predicted"/>
<gene>
    <name evidence="2" type="ORF">ENS15_01070</name>
</gene>
<evidence type="ECO:0008006" key="3">
    <source>
        <dbReference type="Google" id="ProtNLM"/>
    </source>
</evidence>
<dbReference type="SUPFAM" id="SSF48452">
    <property type="entry name" value="TPR-like"/>
    <property type="match status" value="1"/>
</dbReference>
<dbReference type="InterPro" id="IPR019734">
    <property type="entry name" value="TPR_rpt"/>
</dbReference>